<evidence type="ECO:0000256" key="3">
    <source>
        <dbReference type="ARBA" id="ARBA00022575"/>
    </source>
</evidence>
<evidence type="ECO:0000256" key="4">
    <source>
        <dbReference type="ARBA" id="ARBA00022630"/>
    </source>
</evidence>
<evidence type="ECO:0000256" key="6">
    <source>
        <dbReference type="ARBA" id="ARBA00023002"/>
    </source>
</evidence>
<sequence length="368" mass="38846">MSDVKKSAWPDGRLLDLFGIELPIVQAPMAGPNLHEMAVAVSEAGGLGSLPCALLSPAQQREQLRLIRAGTRKPINLNFFCHRPPPPDAAREAAWRERLSGYYLELGADPQAPVPASNRQPFDADSAALIEECRPEVVSFHFGLPEPVLLDRVKASGAKLIASATTVAEARWLEAQGIDAIIAQGFEAGGHRGLFLDDDLATQVGTFALVPLIVDAVRLPVIAAGGIGDPRGIHAAFALGAAAVQIGTAYLFTPEARLPAPHRAALRSEAAERTALTNLFTGRPARGIVNRLMREVGPISPLAPAFPLAGGALLPLRAASEPKGDAGAGDFMSLWSGQAAPLARRDLDAAALTRWLAEEALKRIAPAR</sequence>
<evidence type="ECO:0000313" key="10">
    <source>
        <dbReference type="EMBL" id="MDN3918754.1"/>
    </source>
</evidence>
<evidence type="ECO:0000313" key="11">
    <source>
        <dbReference type="Proteomes" id="UP001228044"/>
    </source>
</evidence>
<accession>A0ABT8DP83</accession>
<comment type="similarity">
    <text evidence="2">Belongs to the nitronate monooxygenase family. NMO class I subfamily.</text>
</comment>
<protein>
    <recommendedName>
        <fullName evidence="8">Propionate 3-nitronate monooxygenase</fullName>
    </recommendedName>
</protein>
<dbReference type="PANTHER" id="PTHR42747">
    <property type="entry name" value="NITRONATE MONOOXYGENASE-RELATED"/>
    <property type="match status" value="1"/>
</dbReference>
<dbReference type="Pfam" id="PF03060">
    <property type="entry name" value="NMO"/>
    <property type="match status" value="1"/>
</dbReference>
<comment type="caution">
    <text evidence="10">The sequence shown here is derived from an EMBL/GenBank/DDBJ whole genome shotgun (WGS) entry which is preliminary data.</text>
</comment>
<evidence type="ECO:0000256" key="9">
    <source>
        <dbReference type="ARBA" id="ARBA00049401"/>
    </source>
</evidence>
<dbReference type="InterPro" id="IPR013785">
    <property type="entry name" value="Aldolase_TIM"/>
</dbReference>
<comment type="catalytic activity">
    <reaction evidence="9">
        <text>3 propionate 3-nitronate + 3 O2 + H2O = 3 3-oxopropanoate + 2 nitrate + nitrite + H2O2 + 3 H(+)</text>
        <dbReference type="Rhea" id="RHEA:57332"/>
        <dbReference type="ChEBI" id="CHEBI:15377"/>
        <dbReference type="ChEBI" id="CHEBI:15378"/>
        <dbReference type="ChEBI" id="CHEBI:15379"/>
        <dbReference type="ChEBI" id="CHEBI:16240"/>
        <dbReference type="ChEBI" id="CHEBI:16301"/>
        <dbReference type="ChEBI" id="CHEBI:17632"/>
        <dbReference type="ChEBI" id="CHEBI:33190"/>
        <dbReference type="ChEBI" id="CHEBI:136067"/>
    </reaction>
</comment>
<dbReference type="CDD" id="cd04730">
    <property type="entry name" value="NPD_like"/>
    <property type="match status" value="1"/>
</dbReference>
<comment type="cofactor">
    <cofactor evidence="1">
        <name>FMN</name>
        <dbReference type="ChEBI" id="CHEBI:58210"/>
    </cofactor>
</comment>
<dbReference type="InterPro" id="IPR004136">
    <property type="entry name" value="NMO"/>
</dbReference>
<dbReference type="GO" id="GO:0004497">
    <property type="term" value="F:monooxygenase activity"/>
    <property type="evidence" value="ECO:0007669"/>
    <property type="project" value="UniProtKB-KW"/>
</dbReference>
<evidence type="ECO:0000256" key="8">
    <source>
        <dbReference type="ARBA" id="ARBA00031155"/>
    </source>
</evidence>
<evidence type="ECO:0000256" key="7">
    <source>
        <dbReference type="ARBA" id="ARBA00023033"/>
    </source>
</evidence>
<evidence type="ECO:0000256" key="5">
    <source>
        <dbReference type="ARBA" id="ARBA00022643"/>
    </source>
</evidence>
<dbReference type="SUPFAM" id="SSF51412">
    <property type="entry name" value="Inosine monophosphate dehydrogenase (IMPDH)"/>
    <property type="match status" value="1"/>
</dbReference>
<keyword evidence="11" id="KW-1185">Reference proteome</keyword>
<evidence type="ECO:0000256" key="1">
    <source>
        <dbReference type="ARBA" id="ARBA00001917"/>
    </source>
</evidence>
<dbReference type="EMBL" id="JAUHHC010000001">
    <property type="protein sequence ID" value="MDN3918754.1"/>
    <property type="molecule type" value="Genomic_DNA"/>
</dbReference>
<evidence type="ECO:0000256" key="2">
    <source>
        <dbReference type="ARBA" id="ARBA00009881"/>
    </source>
</evidence>
<dbReference type="RefSeq" id="WP_290357083.1">
    <property type="nucleotide sequence ID" value="NZ_JAUHHC010000001.1"/>
</dbReference>
<keyword evidence="3" id="KW-0216">Detoxification</keyword>
<proteinExistence type="inferred from homology"/>
<keyword evidence="7 10" id="KW-0503">Monooxygenase</keyword>
<dbReference type="Gene3D" id="3.20.20.70">
    <property type="entry name" value="Aldolase class I"/>
    <property type="match status" value="1"/>
</dbReference>
<dbReference type="PANTHER" id="PTHR42747:SF3">
    <property type="entry name" value="NITRONATE MONOOXYGENASE-RELATED"/>
    <property type="match status" value="1"/>
</dbReference>
<gene>
    <name evidence="10" type="ORF">QWJ38_00560</name>
</gene>
<keyword evidence="6 10" id="KW-0560">Oxidoreductase</keyword>
<keyword evidence="5" id="KW-0288">FMN</keyword>
<keyword evidence="4" id="KW-0285">Flavoprotein</keyword>
<organism evidence="10 11">
    <name type="scientific">Roseateles violae</name>
    <dbReference type="NCBI Taxonomy" id="3058042"/>
    <lineage>
        <taxon>Bacteria</taxon>
        <taxon>Pseudomonadati</taxon>
        <taxon>Pseudomonadota</taxon>
        <taxon>Betaproteobacteria</taxon>
        <taxon>Burkholderiales</taxon>
        <taxon>Sphaerotilaceae</taxon>
        <taxon>Roseateles</taxon>
    </lineage>
</organism>
<name>A0ABT8DP83_9BURK</name>
<dbReference type="Proteomes" id="UP001228044">
    <property type="component" value="Unassembled WGS sequence"/>
</dbReference>
<reference evidence="10 11" key="1">
    <citation type="submission" date="2023-06" db="EMBL/GenBank/DDBJ databases">
        <title>Pelomonas sp. PFR6 16S ribosomal RNA gene Genome sequencing and assembly.</title>
        <authorList>
            <person name="Woo H."/>
        </authorList>
    </citation>
    <scope>NUCLEOTIDE SEQUENCE [LARGE SCALE GENOMIC DNA]</scope>
    <source>
        <strain evidence="10 11">PFR6</strain>
    </source>
</reference>